<keyword evidence="2 13" id="KW-0547">Nucleotide-binding</keyword>
<protein>
    <recommendedName>
        <fullName evidence="13">ATP-dependent helicase/nuclease subunit A</fullName>
        <ecNumber evidence="13">3.1.-.-</ecNumber>
        <ecNumber evidence="13">5.6.2.4</ecNumber>
    </recommendedName>
    <alternativeName>
        <fullName evidence="13">ATP-dependent helicase/nuclease AddA</fullName>
    </alternativeName>
    <alternativeName>
        <fullName evidence="13">DNA 3'-5' helicase AddA</fullName>
    </alternativeName>
</protein>
<dbReference type="Pfam" id="PF13361">
    <property type="entry name" value="UvrD_C"/>
    <property type="match status" value="1"/>
</dbReference>
<sequence length="1287" mass="147694">MAEFKPTPAQQQAINDRHQNILVSASAGSGKTAVLVQRAIGLIKEGIDVNRLLMVTFTDAAAKNMRDKIRAALQKEATAATNSVAMKRAMAKQMNLVATADISTIHAFCLKLIKRYYYLINLDPQFRLLTDDTERLLLQEDTWQQFSEHLYANADYQADDRASFHELVLNFSRDRDDTGLDDLVLRLSKIANAQPDPEAWLRQLPEHYFLGNSDITESKFFVNDLEPLVAEQLEQLINDSHELVLRMQDTGYEKPSAVLTADQELLQQLKDELTNCTWDQLRAHFQGAKFKRLAGGPTKKDAGTPEYEDYQAIKADRDRIKKQLRQLSEHFFIYPAAQLKSLSQKSQALVAELVNVVIGYRQQYQQVKLNRHVLEFNDLEHYAYQILTPPADDADWQALVADLRNHYREIMVDEYQDTNPLQEGILKKLASPERHNMFMVGDVKQSIYRFREADPSLFTDKYQRYQQDGAAGEDIVLAENFRSMRNVVDFTNLLFEQLMDRQVGQIDYDEDAHLKYAATYYDEDEQNQPRPTELLLYDANVDPDQPTEDDKLTGELQMVGMRIKQMIAHQEQIYDSNLRRMRPINYGDIVILERTKGINNTLMEQFNKLNIPLTVHDVESYFQATEVRVMMALLKVIDNPHQDIPLVAVLRSPIVGLNNKELTMIRLQNRSADYYSACREFVDNYDQHSVQRRSLLPEDAINDLATKLKRFLADLNEFDQTAQQQTLVDLIWQIYQRTGYLDYVGAMPGGQQRQANLHALYERAQNYEQTSFKGLYQFTRFIEKMQEHDQDLGVAPAQLAENTVNVMTIHGSKGLQFPIVFLIDATHGFNNSTSKENAVTDADAGLGIRYMDEHRLVYDTPQRQVILEQIQRSERAEGLRVLYVALTRAEQRLIITSSFNEQRRNQKLATAWERWQKAFQSDQQVLGAQVRVNANSFMDWIGLACARYRQFFKPEDVAVNVAGKEGMNLLPSPLDHDQAYPWMQNQAVFKVLSFSQQQVNDALAQLNQAAADSDHEVEPIDPDLKNHFADVLSYQYPHQVATQTTAYQSVTDVKRVFEDPDNRQMGQWDYDDQRKTKHRGVYLKNDFATPRFVQQTDQSPAAAEVGTATHLVFQKLPLDKNTVDHNLVANTIDKLVDQQLIAPAVAHQIDQEGIVAFFATAIGQQILNDPTNYQREAPFAMLMNGHELFRDVQAQDDERILIHGIIDGYLEQPTGITLVDYKTDHVNTNNTAASIERIKDRYRGQLELYRQALNMMKEEPVVQMGLYLVELRKFISFSIGGKTGADH</sequence>
<dbReference type="InterPro" id="IPR027417">
    <property type="entry name" value="P-loop_NTPase"/>
</dbReference>
<comment type="function">
    <text evidence="13">The heterodimer acts as both an ATP-dependent DNA helicase and an ATP-dependent, dual-direction single-stranded exonuclease. Recognizes the chi site generating a DNA molecule suitable for the initiation of homologous recombination. The AddA nuclease domain is required for chi fragment generation; this subunit has the helicase and 3' -&gt; 5' nuclease activities.</text>
</comment>
<evidence type="ECO:0000256" key="7">
    <source>
        <dbReference type="ARBA" id="ARBA00022840"/>
    </source>
</evidence>
<keyword evidence="6 13" id="KW-0269">Exonuclease</keyword>
<evidence type="ECO:0000256" key="1">
    <source>
        <dbReference type="ARBA" id="ARBA00022722"/>
    </source>
</evidence>
<keyword evidence="5 13" id="KW-0347">Helicase</keyword>
<dbReference type="NCBIfam" id="TIGR02785">
    <property type="entry name" value="addA_Gpos"/>
    <property type="match status" value="1"/>
</dbReference>
<keyword evidence="1 13" id="KW-0540">Nuclease</keyword>
<organism evidence="17 18">
    <name type="scientific">Limosilactobacillus frumenti DSM 13145</name>
    <dbReference type="NCBI Taxonomy" id="1423746"/>
    <lineage>
        <taxon>Bacteria</taxon>
        <taxon>Bacillati</taxon>
        <taxon>Bacillota</taxon>
        <taxon>Bacilli</taxon>
        <taxon>Lactobacillales</taxon>
        <taxon>Lactobacillaceae</taxon>
        <taxon>Limosilactobacillus</taxon>
    </lineage>
</organism>
<evidence type="ECO:0000313" key="17">
    <source>
        <dbReference type="EMBL" id="KRL27869.1"/>
    </source>
</evidence>
<dbReference type="PANTHER" id="PTHR11070:SF48">
    <property type="entry name" value="ATP-DEPENDENT HELICASE_NUCLEASE SUBUNIT A"/>
    <property type="match status" value="1"/>
</dbReference>
<dbReference type="Pfam" id="PF00580">
    <property type="entry name" value="UvrD-helicase"/>
    <property type="match status" value="1"/>
</dbReference>
<dbReference type="InterPro" id="IPR014152">
    <property type="entry name" value="AddA"/>
</dbReference>
<evidence type="ECO:0000259" key="15">
    <source>
        <dbReference type="PROSITE" id="PS51198"/>
    </source>
</evidence>
<evidence type="ECO:0000256" key="12">
    <source>
        <dbReference type="ARBA" id="ARBA00048988"/>
    </source>
</evidence>
<dbReference type="GO" id="GO:0005524">
    <property type="term" value="F:ATP binding"/>
    <property type="evidence" value="ECO:0007669"/>
    <property type="project" value="UniProtKB-UniRule"/>
</dbReference>
<dbReference type="PROSITE" id="PS51217">
    <property type="entry name" value="UVRD_HELICASE_CTER"/>
    <property type="match status" value="1"/>
</dbReference>
<dbReference type="InterPro" id="IPR014016">
    <property type="entry name" value="UvrD-like_ATP-bd"/>
</dbReference>
<dbReference type="RefSeq" id="WP_057749976.1">
    <property type="nucleotide sequence ID" value="NZ_AZER01000014.1"/>
</dbReference>
<dbReference type="GO" id="GO:0008408">
    <property type="term" value="F:3'-5' exonuclease activity"/>
    <property type="evidence" value="ECO:0007669"/>
    <property type="project" value="UniProtKB-UniRule"/>
</dbReference>
<keyword evidence="4 13" id="KW-0378">Hydrolase</keyword>
<dbReference type="InterPro" id="IPR000212">
    <property type="entry name" value="DNA_helicase_UvrD/REP"/>
</dbReference>
<evidence type="ECO:0000256" key="13">
    <source>
        <dbReference type="HAMAP-Rule" id="MF_01451"/>
    </source>
</evidence>
<evidence type="ECO:0000259" key="16">
    <source>
        <dbReference type="PROSITE" id="PS51217"/>
    </source>
</evidence>
<evidence type="ECO:0000256" key="8">
    <source>
        <dbReference type="ARBA" id="ARBA00023125"/>
    </source>
</evidence>
<comment type="caution">
    <text evidence="17">The sequence shown here is derived from an EMBL/GenBank/DDBJ whole genome shotgun (WGS) entry which is preliminary data.</text>
</comment>
<dbReference type="PATRIC" id="fig|1423746.3.peg.620"/>
<evidence type="ECO:0000256" key="4">
    <source>
        <dbReference type="ARBA" id="ARBA00022801"/>
    </source>
</evidence>
<keyword evidence="9 13" id="KW-0234">DNA repair</keyword>
<dbReference type="PROSITE" id="PS51198">
    <property type="entry name" value="UVRD_HELICASE_ATP_BIND"/>
    <property type="match status" value="1"/>
</dbReference>
<keyword evidence="18" id="KW-1185">Reference proteome</keyword>
<name>A0A0R1P5J2_9LACO</name>
<dbReference type="HAMAP" id="MF_01451">
    <property type="entry name" value="AddA"/>
    <property type="match status" value="1"/>
</dbReference>
<comment type="similarity">
    <text evidence="13">Belongs to the helicase family. AddA subfamily.</text>
</comment>
<dbReference type="GO" id="GO:0043138">
    <property type="term" value="F:3'-5' DNA helicase activity"/>
    <property type="evidence" value="ECO:0007669"/>
    <property type="project" value="UniProtKB-UniRule"/>
</dbReference>
<dbReference type="OrthoDB" id="9810135at2"/>
<evidence type="ECO:0000256" key="6">
    <source>
        <dbReference type="ARBA" id="ARBA00022839"/>
    </source>
</evidence>
<dbReference type="SUPFAM" id="SSF52540">
    <property type="entry name" value="P-loop containing nucleoside triphosphate hydrolases"/>
    <property type="match status" value="1"/>
</dbReference>
<dbReference type="EMBL" id="AZER01000014">
    <property type="protein sequence ID" value="KRL27869.1"/>
    <property type="molecule type" value="Genomic_DNA"/>
</dbReference>
<dbReference type="STRING" id="1423746.FD27_GL000611"/>
<comment type="catalytic activity">
    <reaction evidence="11 13">
        <text>Couples ATP hydrolysis with the unwinding of duplex DNA by translocating in the 3'-5' direction.</text>
        <dbReference type="EC" id="5.6.2.4"/>
    </reaction>
</comment>
<evidence type="ECO:0000256" key="14">
    <source>
        <dbReference type="PROSITE-ProRule" id="PRU00560"/>
    </source>
</evidence>
<dbReference type="Proteomes" id="UP000051445">
    <property type="component" value="Unassembled WGS sequence"/>
</dbReference>
<accession>A0A0R1P5J2</accession>
<dbReference type="Pfam" id="PF12705">
    <property type="entry name" value="PDDEXK_1"/>
    <property type="match status" value="1"/>
</dbReference>
<evidence type="ECO:0000313" key="18">
    <source>
        <dbReference type="Proteomes" id="UP000051445"/>
    </source>
</evidence>
<dbReference type="InterPro" id="IPR011335">
    <property type="entry name" value="Restrct_endonuc-II-like"/>
</dbReference>
<gene>
    <name evidence="13" type="primary">addA</name>
    <name evidence="17" type="ORF">FD27_GL000611</name>
</gene>
<dbReference type="GO" id="GO:0005829">
    <property type="term" value="C:cytosol"/>
    <property type="evidence" value="ECO:0007669"/>
    <property type="project" value="TreeGrafter"/>
</dbReference>
<evidence type="ECO:0000256" key="3">
    <source>
        <dbReference type="ARBA" id="ARBA00022763"/>
    </source>
</evidence>
<dbReference type="Gene3D" id="3.40.50.300">
    <property type="entry name" value="P-loop containing nucleotide triphosphate hydrolases"/>
    <property type="match status" value="4"/>
</dbReference>
<keyword evidence="10 13" id="KW-0413">Isomerase</keyword>
<keyword evidence="3 13" id="KW-0227">DNA damage</keyword>
<evidence type="ECO:0000256" key="10">
    <source>
        <dbReference type="ARBA" id="ARBA00023235"/>
    </source>
</evidence>
<dbReference type="Gene3D" id="3.90.320.10">
    <property type="match status" value="1"/>
</dbReference>
<comment type="subunit">
    <text evidence="13">Heterodimer of AddA and AddB/RexB.</text>
</comment>
<feature type="binding site" evidence="14">
    <location>
        <begin position="25"/>
        <end position="32"/>
    </location>
    <ligand>
        <name>ATP</name>
        <dbReference type="ChEBI" id="CHEBI:30616"/>
    </ligand>
</feature>
<dbReference type="InterPro" id="IPR038726">
    <property type="entry name" value="PDDEXK_AddAB-type"/>
</dbReference>
<dbReference type="EC" id="5.6.2.4" evidence="13"/>
<dbReference type="InterPro" id="IPR014017">
    <property type="entry name" value="DNA_helicase_UvrD-like_C"/>
</dbReference>
<dbReference type="PANTHER" id="PTHR11070">
    <property type="entry name" value="UVRD / RECB / PCRA DNA HELICASE FAMILY MEMBER"/>
    <property type="match status" value="1"/>
</dbReference>
<dbReference type="SUPFAM" id="SSF52980">
    <property type="entry name" value="Restriction endonuclease-like"/>
    <property type="match status" value="1"/>
</dbReference>
<dbReference type="GO" id="GO:0003690">
    <property type="term" value="F:double-stranded DNA binding"/>
    <property type="evidence" value="ECO:0007669"/>
    <property type="project" value="UniProtKB-UniRule"/>
</dbReference>
<dbReference type="EC" id="3.1.-.-" evidence="13"/>
<dbReference type="GO" id="GO:0000724">
    <property type="term" value="P:double-strand break repair via homologous recombination"/>
    <property type="evidence" value="ECO:0007669"/>
    <property type="project" value="UniProtKB-UniRule"/>
</dbReference>
<feature type="domain" description="UvrD-like helicase ATP-binding" evidence="15">
    <location>
        <begin position="4"/>
        <end position="484"/>
    </location>
</feature>
<evidence type="ECO:0000256" key="11">
    <source>
        <dbReference type="ARBA" id="ARBA00034617"/>
    </source>
</evidence>
<feature type="domain" description="UvrD-like helicase C-terminal" evidence="16">
    <location>
        <begin position="512"/>
        <end position="814"/>
    </location>
</feature>
<dbReference type="CDD" id="cd17932">
    <property type="entry name" value="DEXQc_UvrD"/>
    <property type="match status" value="1"/>
</dbReference>
<evidence type="ECO:0000256" key="9">
    <source>
        <dbReference type="ARBA" id="ARBA00023204"/>
    </source>
</evidence>
<reference evidence="17 18" key="1">
    <citation type="journal article" date="2015" name="Genome Announc.">
        <title>Expanding the biotechnology potential of lactobacilli through comparative genomics of 213 strains and associated genera.</title>
        <authorList>
            <person name="Sun Z."/>
            <person name="Harris H.M."/>
            <person name="McCann A."/>
            <person name="Guo C."/>
            <person name="Argimon S."/>
            <person name="Zhang W."/>
            <person name="Yang X."/>
            <person name="Jeffery I.B."/>
            <person name="Cooney J.C."/>
            <person name="Kagawa T.F."/>
            <person name="Liu W."/>
            <person name="Song Y."/>
            <person name="Salvetti E."/>
            <person name="Wrobel A."/>
            <person name="Rasinkangas P."/>
            <person name="Parkhill J."/>
            <person name="Rea M.C."/>
            <person name="O'Sullivan O."/>
            <person name="Ritari J."/>
            <person name="Douillard F.P."/>
            <person name="Paul Ross R."/>
            <person name="Yang R."/>
            <person name="Briner A.E."/>
            <person name="Felis G.E."/>
            <person name="de Vos W.M."/>
            <person name="Barrangou R."/>
            <person name="Klaenhammer T.R."/>
            <person name="Caufield P.W."/>
            <person name="Cui Y."/>
            <person name="Zhang H."/>
            <person name="O'Toole P.W."/>
        </authorList>
    </citation>
    <scope>NUCLEOTIDE SEQUENCE [LARGE SCALE GENOMIC DNA]</scope>
    <source>
        <strain evidence="17 18">DSM 13145</strain>
    </source>
</reference>
<keyword evidence="8 13" id="KW-0238">DNA-binding</keyword>
<comment type="cofactor">
    <cofactor evidence="13">
        <name>Mg(2+)</name>
        <dbReference type="ChEBI" id="CHEBI:18420"/>
    </cofactor>
</comment>
<dbReference type="GO" id="GO:0033202">
    <property type="term" value="C:DNA helicase complex"/>
    <property type="evidence" value="ECO:0007669"/>
    <property type="project" value="TreeGrafter"/>
</dbReference>
<keyword evidence="7 13" id="KW-0067">ATP-binding</keyword>
<evidence type="ECO:0000256" key="5">
    <source>
        <dbReference type="ARBA" id="ARBA00022806"/>
    </source>
</evidence>
<evidence type="ECO:0000256" key="2">
    <source>
        <dbReference type="ARBA" id="ARBA00022741"/>
    </source>
</evidence>
<dbReference type="GO" id="GO:0016887">
    <property type="term" value="F:ATP hydrolysis activity"/>
    <property type="evidence" value="ECO:0007669"/>
    <property type="project" value="RHEA"/>
</dbReference>
<proteinExistence type="inferred from homology"/>
<comment type="catalytic activity">
    <reaction evidence="12 13">
        <text>ATP + H2O = ADP + phosphate + H(+)</text>
        <dbReference type="Rhea" id="RHEA:13065"/>
        <dbReference type="ChEBI" id="CHEBI:15377"/>
        <dbReference type="ChEBI" id="CHEBI:15378"/>
        <dbReference type="ChEBI" id="CHEBI:30616"/>
        <dbReference type="ChEBI" id="CHEBI:43474"/>
        <dbReference type="ChEBI" id="CHEBI:456216"/>
        <dbReference type="EC" id="5.6.2.4"/>
    </reaction>
</comment>
<dbReference type="InterPro" id="IPR011604">
    <property type="entry name" value="PDDEXK-like_dom_sf"/>
</dbReference>